<dbReference type="GO" id="GO:0046872">
    <property type="term" value="F:metal ion binding"/>
    <property type="evidence" value="ECO:0007669"/>
    <property type="project" value="UniProtKB-KW"/>
</dbReference>
<protein>
    <submittedName>
        <fullName evidence="6">SCO family protein</fullName>
    </submittedName>
</protein>
<dbReference type="PANTHER" id="PTHR12151:SF25">
    <property type="entry name" value="LINALOOL DEHYDRATASE_ISOMERASE DOMAIN-CONTAINING PROTEIN"/>
    <property type="match status" value="1"/>
</dbReference>
<gene>
    <name evidence="6" type="ORF">BSQ44_25460</name>
</gene>
<keyword evidence="3" id="KW-0479">Metal-binding</keyword>
<dbReference type="PROSITE" id="PS51352">
    <property type="entry name" value="THIOREDOXIN_2"/>
    <property type="match status" value="1"/>
</dbReference>
<dbReference type="Pfam" id="PF02630">
    <property type="entry name" value="SCO1-SenC"/>
    <property type="match status" value="1"/>
</dbReference>
<feature type="binding site" evidence="3">
    <location>
        <position position="166"/>
    </location>
    <ligand>
        <name>Cu cation</name>
        <dbReference type="ChEBI" id="CHEBI:23378"/>
    </ligand>
</feature>
<dbReference type="InterPro" id="IPR036249">
    <property type="entry name" value="Thioredoxin-like_sf"/>
</dbReference>
<reference evidence="6 7" key="1">
    <citation type="submission" date="2016-11" db="EMBL/GenBank/DDBJ databases">
        <title>Mesorhizobium oceanicum sp. nov., isolated from deep seawater in South China Sea.</title>
        <authorList>
            <person name="Fu G.-Y."/>
        </authorList>
    </citation>
    <scope>NUCLEOTIDE SEQUENCE [LARGE SCALE GENOMIC DNA]</scope>
    <source>
        <strain evidence="6 7">B7</strain>
        <plasmid evidence="7">Plasmid unnamed1</plasmid>
    </source>
</reference>
<sequence length="203" mass="21805">MRGRTMGLLAAAVLAVVLTIVGFTIVTGSNRFGPGQSRSTGVATVGGPFTLTGTDGKTVTEKDLLGKPSAIFFGFTFCPEVCPTTLFELTTLAEQLGSEADKLNFVFVSVDAERDGPEEMKQYLTAFDSRIIGLTGTPQQIDAAAKAFKIYYTKVPLENGDYTMDHTASVLLMDAQGKFFGTMAYEEAKDVMLAKLKRLANDS</sequence>
<dbReference type="AlphaFoldDB" id="A0A1L3SZK0"/>
<evidence type="ECO:0000256" key="2">
    <source>
        <dbReference type="ARBA" id="ARBA00023008"/>
    </source>
</evidence>
<feature type="disulfide bond" description="Redox-active" evidence="4">
    <location>
        <begin position="78"/>
        <end position="82"/>
    </location>
</feature>
<keyword evidence="4" id="KW-1015">Disulfide bond</keyword>
<dbReference type="RefSeq" id="WP_072608313.1">
    <property type="nucleotide sequence ID" value="NZ_CP018172.1"/>
</dbReference>
<keyword evidence="2 3" id="KW-0186">Copper</keyword>
<proteinExistence type="inferred from homology"/>
<geneLocation type="plasmid" evidence="6">
    <name>unnamed1</name>
</geneLocation>
<dbReference type="KEGG" id="meso:BSQ44_25460"/>
<feature type="binding site" evidence="3">
    <location>
        <position position="82"/>
    </location>
    <ligand>
        <name>Cu cation</name>
        <dbReference type="ChEBI" id="CHEBI:23378"/>
    </ligand>
</feature>
<dbReference type="InterPro" id="IPR013766">
    <property type="entry name" value="Thioredoxin_domain"/>
</dbReference>
<dbReference type="EMBL" id="CP018172">
    <property type="protein sequence ID" value="APH74857.1"/>
    <property type="molecule type" value="Genomic_DNA"/>
</dbReference>
<dbReference type="OrthoDB" id="9790194at2"/>
<dbReference type="CDD" id="cd02968">
    <property type="entry name" value="SCO"/>
    <property type="match status" value="1"/>
</dbReference>
<evidence type="ECO:0000313" key="7">
    <source>
        <dbReference type="Proteomes" id="UP000182840"/>
    </source>
</evidence>
<feature type="domain" description="Thioredoxin" evidence="5">
    <location>
        <begin position="40"/>
        <end position="201"/>
    </location>
</feature>
<keyword evidence="7" id="KW-1185">Reference proteome</keyword>
<dbReference type="FunFam" id="3.40.30.10:FF:000013">
    <property type="entry name" value="Blast:Protein SCO1 homolog, mitochondrial"/>
    <property type="match status" value="1"/>
</dbReference>
<evidence type="ECO:0000313" key="6">
    <source>
        <dbReference type="EMBL" id="APH74857.1"/>
    </source>
</evidence>
<name>A0A1L3SZK0_9HYPH</name>
<evidence type="ECO:0000259" key="5">
    <source>
        <dbReference type="PROSITE" id="PS51352"/>
    </source>
</evidence>
<comment type="similarity">
    <text evidence="1">Belongs to the SCO1/2 family.</text>
</comment>
<feature type="binding site" evidence="3">
    <location>
        <position position="78"/>
    </location>
    <ligand>
        <name>Cu cation</name>
        <dbReference type="ChEBI" id="CHEBI:23378"/>
    </ligand>
</feature>
<organism evidence="6 7">
    <name type="scientific">Aquibium oceanicum</name>
    <dbReference type="NCBI Taxonomy" id="1670800"/>
    <lineage>
        <taxon>Bacteria</taxon>
        <taxon>Pseudomonadati</taxon>
        <taxon>Pseudomonadota</taxon>
        <taxon>Alphaproteobacteria</taxon>
        <taxon>Hyphomicrobiales</taxon>
        <taxon>Phyllobacteriaceae</taxon>
        <taxon>Aquibium</taxon>
    </lineage>
</organism>
<dbReference type="Proteomes" id="UP000182840">
    <property type="component" value="Plasmid unnamed1"/>
</dbReference>
<dbReference type="Gene3D" id="3.40.30.10">
    <property type="entry name" value="Glutaredoxin"/>
    <property type="match status" value="1"/>
</dbReference>
<evidence type="ECO:0000256" key="4">
    <source>
        <dbReference type="PIRSR" id="PIRSR603782-2"/>
    </source>
</evidence>
<dbReference type="InterPro" id="IPR003782">
    <property type="entry name" value="SCO1/SenC"/>
</dbReference>
<dbReference type="SUPFAM" id="SSF52833">
    <property type="entry name" value="Thioredoxin-like"/>
    <property type="match status" value="1"/>
</dbReference>
<evidence type="ECO:0000256" key="1">
    <source>
        <dbReference type="ARBA" id="ARBA00010996"/>
    </source>
</evidence>
<accession>A0A1L3SZK0</accession>
<dbReference type="PANTHER" id="PTHR12151">
    <property type="entry name" value="ELECTRON TRANSPORT PROTIN SCO1/SENC FAMILY MEMBER"/>
    <property type="match status" value="1"/>
</dbReference>
<keyword evidence="6" id="KW-0614">Plasmid</keyword>
<evidence type="ECO:0000256" key="3">
    <source>
        <dbReference type="PIRSR" id="PIRSR603782-1"/>
    </source>
</evidence>